<sequence length="131" mass="14254">MPCIVLLEPPAGGQDMDADADRAWHQSFLPSMTTALGESRLQRSYLTLVHGFSAQLTEEEVEQVSAKLGFVQAFPNVIRYPQTTWTLVFLGLPYHVGESPDDWPGFGSLGMIISVINDGIAQPSSVNDAGF</sequence>
<dbReference type="InterPro" id="IPR010259">
    <property type="entry name" value="S8pro/Inhibitor_I9"/>
</dbReference>
<dbReference type="Gene3D" id="3.30.70.80">
    <property type="entry name" value="Peptidase S8 propeptide/proteinase inhibitor I9"/>
    <property type="match status" value="1"/>
</dbReference>
<name>A0A3L6T1E0_PANMI</name>
<comment type="caution">
    <text evidence="2">The sequence shown here is derived from an EMBL/GenBank/DDBJ whole genome shotgun (WGS) entry which is preliminary data.</text>
</comment>
<organism evidence="2 3">
    <name type="scientific">Panicum miliaceum</name>
    <name type="common">Proso millet</name>
    <name type="synonym">Broomcorn millet</name>
    <dbReference type="NCBI Taxonomy" id="4540"/>
    <lineage>
        <taxon>Eukaryota</taxon>
        <taxon>Viridiplantae</taxon>
        <taxon>Streptophyta</taxon>
        <taxon>Embryophyta</taxon>
        <taxon>Tracheophyta</taxon>
        <taxon>Spermatophyta</taxon>
        <taxon>Magnoliopsida</taxon>
        <taxon>Liliopsida</taxon>
        <taxon>Poales</taxon>
        <taxon>Poaceae</taxon>
        <taxon>PACMAD clade</taxon>
        <taxon>Panicoideae</taxon>
        <taxon>Panicodae</taxon>
        <taxon>Paniceae</taxon>
        <taxon>Panicinae</taxon>
        <taxon>Panicum</taxon>
        <taxon>Panicum sect. Panicum</taxon>
    </lineage>
</organism>
<dbReference type="Pfam" id="PF05922">
    <property type="entry name" value="Inhibitor_I9"/>
    <property type="match status" value="1"/>
</dbReference>
<protein>
    <recommendedName>
        <fullName evidence="1">Inhibitor I9 domain-containing protein</fullName>
    </recommendedName>
</protein>
<evidence type="ECO:0000313" key="2">
    <source>
        <dbReference type="EMBL" id="RLN29428.1"/>
    </source>
</evidence>
<dbReference type="Proteomes" id="UP000275267">
    <property type="component" value="Unassembled WGS sequence"/>
</dbReference>
<dbReference type="InterPro" id="IPR037045">
    <property type="entry name" value="S8pro/Inhibitor_I9_sf"/>
</dbReference>
<dbReference type="EMBL" id="PQIB02000003">
    <property type="protein sequence ID" value="RLN29428.1"/>
    <property type="molecule type" value="Genomic_DNA"/>
</dbReference>
<evidence type="ECO:0000259" key="1">
    <source>
        <dbReference type="Pfam" id="PF05922"/>
    </source>
</evidence>
<evidence type="ECO:0000313" key="3">
    <source>
        <dbReference type="Proteomes" id="UP000275267"/>
    </source>
</evidence>
<gene>
    <name evidence="2" type="ORF">C2845_PM05G34800</name>
</gene>
<proteinExistence type="predicted"/>
<accession>A0A3L6T1E0</accession>
<feature type="domain" description="Inhibitor I9" evidence="1">
    <location>
        <begin position="8"/>
        <end position="80"/>
    </location>
</feature>
<reference evidence="3" key="1">
    <citation type="journal article" date="2019" name="Nat. Commun.">
        <title>The genome of broomcorn millet.</title>
        <authorList>
            <person name="Zou C."/>
            <person name="Miki D."/>
            <person name="Li D."/>
            <person name="Tang Q."/>
            <person name="Xiao L."/>
            <person name="Rajput S."/>
            <person name="Deng P."/>
            <person name="Jia W."/>
            <person name="Huang R."/>
            <person name="Zhang M."/>
            <person name="Sun Y."/>
            <person name="Hu J."/>
            <person name="Fu X."/>
            <person name="Schnable P.S."/>
            <person name="Li F."/>
            <person name="Zhang H."/>
            <person name="Feng B."/>
            <person name="Zhu X."/>
            <person name="Liu R."/>
            <person name="Schnable J.C."/>
            <person name="Zhu J.-K."/>
            <person name="Zhang H."/>
        </authorList>
    </citation>
    <scope>NUCLEOTIDE SEQUENCE [LARGE SCALE GENOMIC DNA]</scope>
</reference>
<dbReference type="OrthoDB" id="693236at2759"/>
<dbReference type="AlphaFoldDB" id="A0A3L6T1E0"/>
<keyword evidence="3" id="KW-1185">Reference proteome</keyword>
<dbReference type="STRING" id="4540.A0A3L6T1E0"/>